<proteinExistence type="predicted"/>
<dbReference type="Proteomes" id="UP000034029">
    <property type="component" value="Chromosome"/>
</dbReference>
<reference evidence="1 3" key="1">
    <citation type="journal article" date="2015" name="Int. J. Syst. Evol. Microbiol.">
        <title>Complete genome sequence of Salinicoccus halodurans H3B36, isolated from the Qaidam Basin in China.</title>
        <authorList>
            <person name="Jiang K."/>
            <person name="Xue Y."/>
            <person name="Ma Y."/>
        </authorList>
    </citation>
    <scope>NUCLEOTIDE SEQUENCE [LARGE SCALE GENOMIC DNA]</scope>
    <source>
        <strain evidence="1 3">H3B36</strain>
    </source>
</reference>
<reference evidence="3" key="2">
    <citation type="submission" date="2015-04" db="EMBL/GenBank/DDBJ databases">
        <title>Complete genome sequence of Salinicoccus halodurans strain H3B36, isolated from the Qaidam basin of China.</title>
        <authorList>
            <person name="Ma Y."/>
            <person name="Jiang K."/>
            <person name="Xue Y."/>
        </authorList>
    </citation>
    <scope>NUCLEOTIDE SEQUENCE [LARGE SCALE GENOMIC DNA]</scope>
    <source>
        <strain evidence="3">H3B36</strain>
    </source>
</reference>
<evidence type="ECO:0000313" key="2">
    <source>
        <dbReference type="EMBL" id="SFK95902.1"/>
    </source>
</evidence>
<accession>A0A0F7HLF1</accession>
<reference evidence="2 4" key="3">
    <citation type="submission" date="2016-10" db="EMBL/GenBank/DDBJ databases">
        <authorList>
            <person name="Varghese N."/>
            <person name="Submissions S."/>
        </authorList>
    </citation>
    <scope>NUCLEOTIDE SEQUENCE [LARGE SCALE GENOMIC DNA]</scope>
    <source>
        <strain evidence="2 4">CGMCC 1.6501</strain>
    </source>
</reference>
<dbReference type="Gene3D" id="3.30.70.100">
    <property type="match status" value="1"/>
</dbReference>
<dbReference type="KEGG" id="shv:AAT16_09480"/>
<keyword evidence="3" id="KW-1185">Reference proteome</keyword>
<evidence type="ECO:0000313" key="1">
    <source>
        <dbReference type="EMBL" id="AKG74428.1"/>
    </source>
</evidence>
<dbReference type="Proteomes" id="UP000183090">
    <property type="component" value="Unassembled WGS sequence"/>
</dbReference>
<sequence length="178" mass="20320">MQLHLTTGTLRYLKDIRQEHPEVHIGAMGQDAMLYYEDDKEDSIFNSRHTYNIDHSKGALDDENATSAHFIPIPDNKKGSMHGHIADLESALQNTNGVMAYRIGEAINDESFVVLIQWAGASTYSDFKHTDDYRSYLSSEALKKFRTAESLFHQSISARFFLPLKDNEEDSENPEDEF</sequence>
<dbReference type="EMBL" id="FOTB01000006">
    <property type="protein sequence ID" value="SFK95902.1"/>
    <property type="molecule type" value="Genomic_DNA"/>
</dbReference>
<protein>
    <submittedName>
        <fullName evidence="2">Signal transduction protein</fullName>
    </submittedName>
</protein>
<evidence type="ECO:0000313" key="3">
    <source>
        <dbReference type="Proteomes" id="UP000034029"/>
    </source>
</evidence>
<dbReference type="AlphaFoldDB" id="A0A0F7HLF1"/>
<evidence type="ECO:0000313" key="4">
    <source>
        <dbReference type="Proteomes" id="UP000183090"/>
    </source>
</evidence>
<name>A0A0F7HLF1_9STAP</name>
<gene>
    <name evidence="1" type="ORF">AAT16_09480</name>
    <name evidence="2" type="ORF">SAMN05216235_2793</name>
</gene>
<dbReference type="RefSeq" id="WP_046790610.1">
    <property type="nucleotide sequence ID" value="NZ_CP011366.1"/>
</dbReference>
<dbReference type="OrthoDB" id="2352283at2"/>
<organism evidence="2 4">
    <name type="scientific">Salinicoccus halodurans</name>
    <dbReference type="NCBI Taxonomy" id="407035"/>
    <lineage>
        <taxon>Bacteria</taxon>
        <taxon>Bacillati</taxon>
        <taxon>Bacillota</taxon>
        <taxon>Bacilli</taxon>
        <taxon>Bacillales</taxon>
        <taxon>Staphylococcaceae</taxon>
        <taxon>Salinicoccus</taxon>
    </lineage>
</organism>
<dbReference type="EMBL" id="CP011366">
    <property type="protein sequence ID" value="AKG74428.1"/>
    <property type="molecule type" value="Genomic_DNA"/>
</dbReference>